<sequence length="345" mass="37974">MEQKNENPVISADTLSGQRLHIPDLRPAFAAWKQGVNPLHPQVKQAVDARLGEIIENERALAKIRAVDIALFASGWVPDAPYADLETVAFYCVWLFLWDDAIDGGGAGIEGRGDKAAAEYCRQSIVFVEHSLGLGEPGAPAPVAPTKARGWVLRAGGEEGVFGHLKEYMGACVTEYRWRLSGRVPSVGEFYSWRLGTSSVDAALDLTRIINGIVLPRETLESKELAVMSRCVNKLLILINELFSLKKELKDGAFGNLIPITMRAMDSDLDGATQSLIQDIHKCVRDFDNNASVLQKDGVMEEEHLRRLVGAYQAVDTSTLNFSIHSPRYGLHKDKQEDGSFVVTL</sequence>
<keyword evidence="3" id="KW-1185">Reference proteome</keyword>
<reference evidence="2" key="1">
    <citation type="journal article" date="2023" name="Mol. Phylogenet. Evol.">
        <title>Genome-scale phylogeny and comparative genomics of the fungal order Sordariales.</title>
        <authorList>
            <person name="Hensen N."/>
            <person name="Bonometti L."/>
            <person name="Westerberg I."/>
            <person name="Brannstrom I.O."/>
            <person name="Guillou S."/>
            <person name="Cros-Aarteil S."/>
            <person name="Calhoun S."/>
            <person name="Haridas S."/>
            <person name="Kuo A."/>
            <person name="Mondo S."/>
            <person name="Pangilinan J."/>
            <person name="Riley R."/>
            <person name="LaButti K."/>
            <person name="Andreopoulos B."/>
            <person name="Lipzen A."/>
            <person name="Chen C."/>
            <person name="Yan M."/>
            <person name="Daum C."/>
            <person name="Ng V."/>
            <person name="Clum A."/>
            <person name="Steindorff A."/>
            <person name="Ohm R.A."/>
            <person name="Martin F."/>
            <person name="Silar P."/>
            <person name="Natvig D.O."/>
            <person name="Lalanne C."/>
            <person name="Gautier V."/>
            <person name="Ament-Velasquez S.L."/>
            <person name="Kruys A."/>
            <person name="Hutchinson M.I."/>
            <person name="Powell A.J."/>
            <person name="Barry K."/>
            <person name="Miller A.N."/>
            <person name="Grigoriev I.V."/>
            <person name="Debuchy R."/>
            <person name="Gladieux P."/>
            <person name="Hiltunen Thoren M."/>
            <person name="Johannesson H."/>
        </authorList>
    </citation>
    <scope>NUCLEOTIDE SEQUENCE</scope>
    <source>
        <strain evidence="2">CBS 168.71</strain>
    </source>
</reference>
<evidence type="ECO:0000313" key="2">
    <source>
        <dbReference type="EMBL" id="KAK3292633.1"/>
    </source>
</evidence>
<dbReference type="AlphaFoldDB" id="A0AAE0H9W5"/>
<dbReference type="EMBL" id="JAUEPN010000007">
    <property type="protein sequence ID" value="KAK3292633.1"/>
    <property type="molecule type" value="Genomic_DNA"/>
</dbReference>
<dbReference type="SFLD" id="SFLDG01020">
    <property type="entry name" value="Terpene_Cyclase_Like_2"/>
    <property type="match status" value="1"/>
</dbReference>
<reference evidence="2" key="2">
    <citation type="submission" date="2023-06" db="EMBL/GenBank/DDBJ databases">
        <authorList>
            <consortium name="Lawrence Berkeley National Laboratory"/>
            <person name="Haridas S."/>
            <person name="Hensen N."/>
            <person name="Bonometti L."/>
            <person name="Westerberg I."/>
            <person name="Brannstrom I.O."/>
            <person name="Guillou S."/>
            <person name="Cros-Aarteil S."/>
            <person name="Calhoun S."/>
            <person name="Kuo A."/>
            <person name="Mondo S."/>
            <person name="Pangilinan J."/>
            <person name="Riley R."/>
            <person name="Labutti K."/>
            <person name="Andreopoulos B."/>
            <person name="Lipzen A."/>
            <person name="Chen C."/>
            <person name="Yanf M."/>
            <person name="Daum C."/>
            <person name="Ng V."/>
            <person name="Clum A."/>
            <person name="Steindorff A."/>
            <person name="Ohm R."/>
            <person name="Martin F."/>
            <person name="Silar P."/>
            <person name="Natvig D."/>
            <person name="Lalanne C."/>
            <person name="Gautier V."/>
            <person name="Ament-Velasquez S.L."/>
            <person name="Kruys A."/>
            <person name="Hutchinson M.I."/>
            <person name="Powell A.J."/>
            <person name="Barry K."/>
            <person name="Miller A.N."/>
            <person name="Grigoriev I.V."/>
            <person name="Debuchy R."/>
            <person name="Gladieux P."/>
            <person name="Thoren M.H."/>
            <person name="Johannesson H."/>
        </authorList>
    </citation>
    <scope>NUCLEOTIDE SEQUENCE</scope>
    <source>
        <strain evidence="2">CBS 168.71</strain>
    </source>
</reference>
<organism evidence="2 3">
    <name type="scientific">Chaetomium fimeti</name>
    <dbReference type="NCBI Taxonomy" id="1854472"/>
    <lineage>
        <taxon>Eukaryota</taxon>
        <taxon>Fungi</taxon>
        <taxon>Dikarya</taxon>
        <taxon>Ascomycota</taxon>
        <taxon>Pezizomycotina</taxon>
        <taxon>Sordariomycetes</taxon>
        <taxon>Sordariomycetidae</taxon>
        <taxon>Sordariales</taxon>
        <taxon>Chaetomiaceae</taxon>
        <taxon>Chaetomium</taxon>
    </lineage>
</organism>
<evidence type="ECO:0000313" key="3">
    <source>
        <dbReference type="Proteomes" id="UP001278766"/>
    </source>
</evidence>
<dbReference type="GeneID" id="87839460"/>
<proteinExistence type="inferred from homology"/>
<dbReference type="SFLD" id="SFLDS00005">
    <property type="entry name" value="Isoprenoid_Synthase_Type_I"/>
    <property type="match status" value="1"/>
</dbReference>
<comment type="caution">
    <text evidence="2">The sequence shown here is derived from an EMBL/GenBank/DDBJ whole genome shotgun (WGS) entry which is preliminary data.</text>
</comment>
<dbReference type="SUPFAM" id="SSF48576">
    <property type="entry name" value="Terpenoid synthases"/>
    <property type="match status" value="1"/>
</dbReference>
<accession>A0AAE0H9W5</accession>
<dbReference type="Proteomes" id="UP001278766">
    <property type="component" value="Unassembled WGS sequence"/>
</dbReference>
<dbReference type="InterPro" id="IPR008949">
    <property type="entry name" value="Isoprenoid_synthase_dom_sf"/>
</dbReference>
<dbReference type="Gene3D" id="1.10.600.10">
    <property type="entry name" value="Farnesyl Diphosphate Synthase"/>
    <property type="match status" value="1"/>
</dbReference>
<comment type="similarity">
    <text evidence="1">Belongs to the terpene synthase family.</text>
</comment>
<name>A0AAE0H9W5_9PEZI</name>
<dbReference type="InterPro" id="IPR034686">
    <property type="entry name" value="Terpene_cyclase-like_2"/>
</dbReference>
<dbReference type="GO" id="GO:0010333">
    <property type="term" value="F:terpene synthase activity"/>
    <property type="evidence" value="ECO:0007669"/>
    <property type="project" value="InterPro"/>
</dbReference>
<dbReference type="RefSeq" id="XP_062656147.1">
    <property type="nucleotide sequence ID" value="XM_062802512.1"/>
</dbReference>
<evidence type="ECO:0000256" key="1">
    <source>
        <dbReference type="ARBA" id="ARBA00006333"/>
    </source>
</evidence>
<protein>
    <submittedName>
        <fullName evidence="2">Isoprenoid synthase domain-containing protein</fullName>
    </submittedName>
</protein>
<gene>
    <name evidence="2" type="ORF">B0H64DRAFT_377137</name>
</gene>
<dbReference type="Pfam" id="PF19086">
    <property type="entry name" value="Terpene_syn_C_2"/>
    <property type="match status" value="1"/>
</dbReference>
<dbReference type="GO" id="GO:0008299">
    <property type="term" value="P:isoprenoid biosynthetic process"/>
    <property type="evidence" value="ECO:0007669"/>
    <property type="project" value="UniProtKB-ARBA"/>
</dbReference>